<evidence type="ECO:0000256" key="9">
    <source>
        <dbReference type="ARBA" id="ARBA00051198"/>
    </source>
</evidence>
<dbReference type="Pfam" id="PF14031">
    <property type="entry name" value="D-ser_dehydrat"/>
    <property type="match status" value="1"/>
</dbReference>
<organism evidence="16 17">
    <name type="scientific">Fusarium longipes</name>
    <dbReference type="NCBI Taxonomy" id="694270"/>
    <lineage>
        <taxon>Eukaryota</taxon>
        <taxon>Fungi</taxon>
        <taxon>Dikarya</taxon>
        <taxon>Ascomycota</taxon>
        <taxon>Pezizomycotina</taxon>
        <taxon>Sordariomycetes</taxon>
        <taxon>Hypocreomycetidae</taxon>
        <taxon>Hypocreales</taxon>
        <taxon>Nectriaceae</taxon>
        <taxon>Fusarium</taxon>
    </lineage>
</organism>
<evidence type="ECO:0000256" key="3">
    <source>
        <dbReference type="ARBA" id="ARBA00005323"/>
    </source>
</evidence>
<evidence type="ECO:0000256" key="7">
    <source>
        <dbReference type="ARBA" id="ARBA00022898"/>
    </source>
</evidence>
<evidence type="ECO:0000259" key="15">
    <source>
        <dbReference type="SMART" id="SM01119"/>
    </source>
</evidence>
<dbReference type="PANTHER" id="PTHR28004:SF2">
    <property type="entry name" value="D-SERINE DEHYDRATASE"/>
    <property type="match status" value="1"/>
</dbReference>
<dbReference type="STRING" id="694270.A0A395T1W6"/>
<evidence type="ECO:0000256" key="5">
    <source>
        <dbReference type="ARBA" id="ARBA00022723"/>
    </source>
</evidence>
<comment type="similarity">
    <text evidence="3">Belongs to the DSD1 family.</text>
</comment>
<dbReference type="SUPFAM" id="SSF51419">
    <property type="entry name" value="PLP-binding barrel"/>
    <property type="match status" value="1"/>
</dbReference>
<name>A0A395T1W6_9HYPO</name>
<dbReference type="InterPro" id="IPR026956">
    <property type="entry name" value="D-ser_dehydrat-like_dom"/>
</dbReference>
<dbReference type="Proteomes" id="UP000266234">
    <property type="component" value="Unassembled WGS sequence"/>
</dbReference>
<keyword evidence="6" id="KW-0862">Zinc</keyword>
<keyword evidence="4" id="KW-0216">Detoxification</keyword>
<dbReference type="InterPro" id="IPR001608">
    <property type="entry name" value="Ala_racemase_N"/>
</dbReference>
<evidence type="ECO:0000256" key="6">
    <source>
        <dbReference type="ARBA" id="ARBA00022833"/>
    </source>
</evidence>
<comment type="caution">
    <text evidence="16">The sequence shown here is derived from an EMBL/GenBank/DDBJ whole genome shotgun (WGS) entry which is preliminary data.</text>
</comment>
<evidence type="ECO:0000313" key="17">
    <source>
        <dbReference type="Proteomes" id="UP000266234"/>
    </source>
</evidence>
<dbReference type="GO" id="GO:0008721">
    <property type="term" value="F:D-serine ammonia-lyase activity"/>
    <property type="evidence" value="ECO:0007669"/>
    <property type="project" value="UniProtKB-EC"/>
</dbReference>
<feature type="domain" description="D-serine dehydratase-like" evidence="15">
    <location>
        <begin position="275"/>
        <end position="371"/>
    </location>
</feature>
<keyword evidence="8" id="KW-0456">Lyase</keyword>
<sequence length="613" mass="66726">MDFSLENHKSYIGKPIAELPTPALVVNLPVLKKNIDTLHRDVEKLGIGFRPHVKTLKSLEVTRLMLGEGKYKGMIASTLPEIKGALPLVEEGLVEECLYGIPVYPGVLPRLIELRKSVRLQLMVDNEQQISFLQESASSKEPWDIFIKLDVGSHRAGVEANSSALHRLVERAEASPAVNIYGFYCHAGHSYGGRSRKEAEETLNIEVSSVLSAAKLLPSDRRLIISVGSTPTAHVIESLKASMPENIILELHAGNFPCNDLQQVSTGLVTESQQAVSVAAEVCSVYPERNEALVNAGVIALSREASGYSGFGRVVGSPAWGLVRLSQEHGILGTSEGRKVEEDFKVGQRVRVWCNHSCIAAAAFYVYYVVDEEGIVRDAWIPWKGCISNNIIELHDWLPHNVVPGSNLFRIKSCFIILGLDQKSLNVDLEPHTSSANCGSFKEVSYADIAAKGPKQSPEDAAAPQPPQIITDESASTASLVDVDMPSVHTVPNDFLEQEIQTETQAARVEREEEAKEEKQKRESAASKAKQTDNWLIQQFSKLSDGEATGLTVANLATVVGLGAYLGYKGWGLYEKGRLDWKAVTYGVGILASAAAAQGAVGRYLYKGKKGGN</sequence>
<comment type="cofactor">
    <cofactor evidence="1">
        <name>pyridoxal 5'-phosphate</name>
        <dbReference type="ChEBI" id="CHEBI:597326"/>
    </cofactor>
</comment>
<dbReference type="GO" id="GO:0036088">
    <property type="term" value="P:D-serine catabolic process"/>
    <property type="evidence" value="ECO:0007669"/>
    <property type="project" value="TreeGrafter"/>
</dbReference>
<evidence type="ECO:0000256" key="10">
    <source>
        <dbReference type="ARBA" id="ARBA00055764"/>
    </source>
</evidence>
<dbReference type="GO" id="GO:0009636">
    <property type="term" value="P:response to toxic substance"/>
    <property type="evidence" value="ECO:0007669"/>
    <property type="project" value="UniProtKB-KW"/>
</dbReference>
<gene>
    <name evidence="16" type="ORF">FLONG3_3694</name>
</gene>
<keyword evidence="17" id="KW-1185">Reference proteome</keyword>
<feature type="region of interest" description="Disordered" evidence="14">
    <location>
        <begin position="504"/>
        <end position="530"/>
    </location>
</feature>
<evidence type="ECO:0000313" key="16">
    <source>
        <dbReference type="EMBL" id="RGP78215.1"/>
    </source>
</evidence>
<dbReference type="SMART" id="SM01119">
    <property type="entry name" value="D-ser_dehydrat"/>
    <property type="match status" value="1"/>
</dbReference>
<evidence type="ECO:0000256" key="13">
    <source>
        <dbReference type="ARBA" id="ARBA00075219"/>
    </source>
</evidence>
<protein>
    <recommendedName>
        <fullName evidence="12">D-serine dehydratase</fullName>
        <ecNumber evidence="11">4.3.1.18</ecNumber>
    </recommendedName>
    <alternativeName>
        <fullName evidence="13">D-serine deaminase</fullName>
    </alternativeName>
</protein>
<dbReference type="PANTHER" id="PTHR28004">
    <property type="entry name" value="ZGC:162816-RELATED"/>
    <property type="match status" value="1"/>
</dbReference>
<dbReference type="InterPro" id="IPR051466">
    <property type="entry name" value="D-amino_acid_metab_enzyme"/>
</dbReference>
<dbReference type="InterPro" id="IPR042208">
    <property type="entry name" value="D-ser_dehydrat-like_sf"/>
</dbReference>
<evidence type="ECO:0000256" key="14">
    <source>
        <dbReference type="SAM" id="MobiDB-lite"/>
    </source>
</evidence>
<comment type="function">
    <text evidence="10">Catalyzes the conversion of D-serine to pyruvate and ammonia. May play a role in D-serine detoxification.</text>
</comment>
<dbReference type="Pfam" id="PF01168">
    <property type="entry name" value="Ala_racemase_N"/>
    <property type="match status" value="1"/>
</dbReference>
<evidence type="ECO:0000256" key="4">
    <source>
        <dbReference type="ARBA" id="ARBA00022575"/>
    </source>
</evidence>
<dbReference type="CDD" id="cd06817">
    <property type="entry name" value="PLPDE_III_DSD"/>
    <property type="match status" value="1"/>
</dbReference>
<evidence type="ECO:0000256" key="8">
    <source>
        <dbReference type="ARBA" id="ARBA00023239"/>
    </source>
</evidence>
<dbReference type="FunFam" id="3.20.20.10:FF:000016">
    <property type="entry name" value="D-serine dehydratase"/>
    <property type="match status" value="1"/>
</dbReference>
<dbReference type="Gene3D" id="2.40.37.20">
    <property type="entry name" value="D-serine dehydratase-like domain"/>
    <property type="match status" value="1"/>
</dbReference>
<evidence type="ECO:0000256" key="12">
    <source>
        <dbReference type="ARBA" id="ARBA00069616"/>
    </source>
</evidence>
<feature type="compositionally biased region" description="Basic and acidic residues" evidence="14">
    <location>
        <begin position="508"/>
        <end position="525"/>
    </location>
</feature>
<dbReference type="InterPro" id="IPR029066">
    <property type="entry name" value="PLP-binding_barrel"/>
</dbReference>
<accession>A0A395T1W6</accession>
<keyword evidence="7" id="KW-0663">Pyridoxal phosphate</keyword>
<dbReference type="GO" id="GO:0046872">
    <property type="term" value="F:metal ion binding"/>
    <property type="evidence" value="ECO:0007669"/>
    <property type="project" value="UniProtKB-KW"/>
</dbReference>
<dbReference type="AlphaFoldDB" id="A0A395T1W6"/>
<dbReference type="EMBL" id="PXOG01000074">
    <property type="protein sequence ID" value="RGP78215.1"/>
    <property type="molecule type" value="Genomic_DNA"/>
</dbReference>
<dbReference type="EC" id="4.3.1.18" evidence="11"/>
<dbReference type="Gene3D" id="3.20.20.10">
    <property type="entry name" value="Alanine racemase"/>
    <property type="match status" value="1"/>
</dbReference>
<keyword evidence="5" id="KW-0479">Metal-binding</keyword>
<proteinExistence type="inferred from homology"/>
<evidence type="ECO:0000256" key="11">
    <source>
        <dbReference type="ARBA" id="ARBA00066349"/>
    </source>
</evidence>
<evidence type="ECO:0000256" key="1">
    <source>
        <dbReference type="ARBA" id="ARBA00001933"/>
    </source>
</evidence>
<comment type="catalytic activity">
    <reaction evidence="9">
        <text>D-serine = pyruvate + NH4(+)</text>
        <dbReference type="Rhea" id="RHEA:13977"/>
        <dbReference type="ChEBI" id="CHEBI:15361"/>
        <dbReference type="ChEBI" id="CHEBI:28938"/>
        <dbReference type="ChEBI" id="CHEBI:35247"/>
        <dbReference type="EC" id="4.3.1.18"/>
    </reaction>
    <physiologicalReaction direction="left-to-right" evidence="9">
        <dbReference type="Rhea" id="RHEA:13978"/>
    </physiologicalReaction>
</comment>
<comment type="cofactor">
    <cofactor evidence="2">
        <name>Zn(2+)</name>
        <dbReference type="ChEBI" id="CHEBI:29105"/>
    </cofactor>
</comment>
<dbReference type="OrthoDB" id="20198at2759"/>
<reference evidence="16 17" key="1">
    <citation type="journal article" date="2018" name="PLoS Pathog.">
        <title>Evolution of structural diversity of trichothecenes, a family of toxins produced by plant pathogenic and entomopathogenic fungi.</title>
        <authorList>
            <person name="Proctor R.H."/>
            <person name="McCormick S.P."/>
            <person name="Kim H.S."/>
            <person name="Cardoza R.E."/>
            <person name="Stanley A.M."/>
            <person name="Lindo L."/>
            <person name="Kelly A."/>
            <person name="Brown D.W."/>
            <person name="Lee T."/>
            <person name="Vaughan M.M."/>
            <person name="Alexander N.J."/>
            <person name="Busman M."/>
            <person name="Gutierrez S."/>
        </authorList>
    </citation>
    <scope>NUCLEOTIDE SEQUENCE [LARGE SCALE GENOMIC DNA]</scope>
    <source>
        <strain evidence="16 17">NRRL 20695</strain>
    </source>
</reference>
<evidence type="ECO:0000256" key="2">
    <source>
        <dbReference type="ARBA" id="ARBA00001947"/>
    </source>
</evidence>